<proteinExistence type="predicted"/>
<dbReference type="AlphaFoldDB" id="A0A7L4ZG53"/>
<organism evidence="1 2">
    <name type="scientific">Kordia antarctica</name>
    <dbReference type="NCBI Taxonomy" id="1218801"/>
    <lineage>
        <taxon>Bacteria</taxon>
        <taxon>Pseudomonadati</taxon>
        <taxon>Bacteroidota</taxon>
        <taxon>Flavobacteriia</taxon>
        <taxon>Flavobacteriales</taxon>
        <taxon>Flavobacteriaceae</taxon>
        <taxon>Kordia</taxon>
    </lineage>
</organism>
<name>A0A7L4ZG53_9FLAO</name>
<sequence>MNHKIKSLIFKSLDILPNKFGYGVYHQLQKFLNRNSVNYKIKTNDSSFNEALKILAKATIELKNKTIFELGSGWAPIIPYFFTYFAKASKVVTYDINEHYDAKTIAKLNAYFSSEFNINVVTKKGTYELPSNISYYPNKNLANSGSISDDSVDLIFSRFVLEHIPPEDLVKIHENFAQNLPKPFHILHMISPSDHRAYNDSSLSYYDFLKYSAEAWKKNHTKFDYHNRLRLPDYLDIFKNAGFEVVSLDYDTCDKTSEKYKKFKELTLHKDFENYTEEELLAGSINVLLRMS</sequence>
<evidence type="ECO:0000313" key="2">
    <source>
        <dbReference type="Proteomes" id="UP000464657"/>
    </source>
</evidence>
<dbReference type="EMBL" id="CP019288">
    <property type="protein sequence ID" value="QHI35216.1"/>
    <property type="molecule type" value="Genomic_DNA"/>
</dbReference>
<dbReference type="Pfam" id="PF13489">
    <property type="entry name" value="Methyltransf_23"/>
    <property type="match status" value="1"/>
</dbReference>
<gene>
    <name evidence="1" type="ORF">IMCC3317_05620</name>
</gene>
<evidence type="ECO:0000313" key="1">
    <source>
        <dbReference type="EMBL" id="QHI35216.1"/>
    </source>
</evidence>
<protein>
    <submittedName>
        <fullName evidence="1">Uncharacterized protein</fullName>
    </submittedName>
</protein>
<dbReference type="SUPFAM" id="SSF53335">
    <property type="entry name" value="S-adenosyl-L-methionine-dependent methyltransferases"/>
    <property type="match status" value="1"/>
</dbReference>
<dbReference type="OrthoDB" id="1490915at2"/>
<dbReference type="RefSeq" id="WP_160127972.1">
    <property type="nucleotide sequence ID" value="NZ_CP019288.1"/>
</dbReference>
<dbReference type="KEGG" id="kan:IMCC3317_05620"/>
<reference evidence="1 2" key="1">
    <citation type="journal article" date="2013" name="Int. J. Syst. Evol. Microbiol.">
        <title>Kordia antarctica sp. nov., isolated from Antarctic seawater.</title>
        <authorList>
            <person name="Baek K."/>
            <person name="Choi A."/>
            <person name="Kang I."/>
            <person name="Lee K."/>
            <person name="Cho J.C."/>
        </authorList>
    </citation>
    <scope>NUCLEOTIDE SEQUENCE [LARGE SCALE GENOMIC DNA]</scope>
    <source>
        <strain evidence="1 2">IMCC3317</strain>
    </source>
</reference>
<dbReference type="Gene3D" id="3.40.50.150">
    <property type="entry name" value="Vaccinia Virus protein VP39"/>
    <property type="match status" value="1"/>
</dbReference>
<dbReference type="Proteomes" id="UP000464657">
    <property type="component" value="Chromosome"/>
</dbReference>
<dbReference type="InterPro" id="IPR029063">
    <property type="entry name" value="SAM-dependent_MTases_sf"/>
</dbReference>
<accession>A0A7L4ZG53</accession>
<keyword evidence="2" id="KW-1185">Reference proteome</keyword>